<sequence length="104" mass="10789">MPTGTAYAAILAGVVAVLVGALYIFGIPPAWKRAMEEKALETMGENKASYLMKDQISKIPASDQKEVSDIRSGLGNAAGGLLQNPMGKAVGNAGDEATRPLTGR</sequence>
<name>A0ABR3PC24_9PEZI</name>
<gene>
    <name evidence="3" type="ORF">AAFC00_006994</name>
</gene>
<feature type="region of interest" description="Disordered" evidence="1">
    <location>
        <begin position="85"/>
        <end position="104"/>
    </location>
</feature>
<keyword evidence="2" id="KW-0812">Transmembrane</keyword>
<evidence type="ECO:0000256" key="2">
    <source>
        <dbReference type="SAM" id="Phobius"/>
    </source>
</evidence>
<evidence type="ECO:0000313" key="3">
    <source>
        <dbReference type="EMBL" id="KAL1303635.1"/>
    </source>
</evidence>
<evidence type="ECO:0000256" key="1">
    <source>
        <dbReference type="SAM" id="MobiDB-lite"/>
    </source>
</evidence>
<accession>A0ABR3PC24</accession>
<evidence type="ECO:0000313" key="4">
    <source>
        <dbReference type="Proteomes" id="UP001562354"/>
    </source>
</evidence>
<protein>
    <submittedName>
        <fullName evidence="3">Uncharacterized protein</fullName>
    </submittedName>
</protein>
<dbReference type="EMBL" id="JBFMKM010000010">
    <property type="protein sequence ID" value="KAL1303635.1"/>
    <property type="molecule type" value="Genomic_DNA"/>
</dbReference>
<reference evidence="3 4" key="1">
    <citation type="submission" date="2024-07" db="EMBL/GenBank/DDBJ databases">
        <title>Draft sequence of the Neodothiora populina.</title>
        <authorList>
            <person name="Drown D.D."/>
            <person name="Schuette U.S."/>
            <person name="Buechlein A.B."/>
            <person name="Rusch D.R."/>
            <person name="Winton L.W."/>
            <person name="Adams G.A."/>
        </authorList>
    </citation>
    <scope>NUCLEOTIDE SEQUENCE [LARGE SCALE GENOMIC DNA]</scope>
    <source>
        <strain evidence="3 4">CPC 39397</strain>
    </source>
</reference>
<keyword evidence="2" id="KW-1133">Transmembrane helix</keyword>
<comment type="caution">
    <text evidence="3">The sequence shown here is derived from an EMBL/GenBank/DDBJ whole genome shotgun (WGS) entry which is preliminary data.</text>
</comment>
<keyword evidence="4" id="KW-1185">Reference proteome</keyword>
<feature type="transmembrane region" description="Helical" evidence="2">
    <location>
        <begin position="6"/>
        <end position="25"/>
    </location>
</feature>
<proteinExistence type="predicted"/>
<dbReference type="RefSeq" id="XP_069199910.1">
    <property type="nucleotide sequence ID" value="XM_069347036.1"/>
</dbReference>
<dbReference type="GeneID" id="95980693"/>
<dbReference type="Proteomes" id="UP001562354">
    <property type="component" value="Unassembled WGS sequence"/>
</dbReference>
<organism evidence="3 4">
    <name type="scientific">Neodothiora populina</name>
    <dbReference type="NCBI Taxonomy" id="2781224"/>
    <lineage>
        <taxon>Eukaryota</taxon>
        <taxon>Fungi</taxon>
        <taxon>Dikarya</taxon>
        <taxon>Ascomycota</taxon>
        <taxon>Pezizomycotina</taxon>
        <taxon>Dothideomycetes</taxon>
        <taxon>Dothideomycetidae</taxon>
        <taxon>Dothideales</taxon>
        <taxon>Dothioraceae</taxon>
        <taxon>Neodothiora</taxon>
    </lineage>
</organism>
<keyword evidence="2" id="KW-0472">Membrane</keyword>